<dbReference type="AlphaFoldDB" id="A0A9I9CUY0"/>
<sequence>MQESRNRKGIEFRVKIKRGNREEDEDLQDITVVILVRRLNLSYTNINGHRRKTVGRHPKAVGHEQNARRRLASDTNRTHTHEQRATMNTSNHEQRRNDTQTEEAAAACER</sequence>
<proteinExistence type="predicted"/>
<organism evidence="2">
    <name type="scientific">Cucumis melo</name>
    <name type="common">Muskmelon</name>
    <dbReference type="NCBI Taxonomy" id="3656"/>
    <lineage>
        <taxon>Eukaryota</taxon>
        <taxon>Viridiplantae</taxon>
        <taxon>Streptophyta</taxon>
        <taxon>Embryophyta</taxon>
        <taxon>Tracheophyta</taxon>
        <taxon>Spermatophyta</taxon>
        <taxon>Magnoliopsida</taxon>
        <taxon>eudicotyledons</taxon>
        <taxon>Gunneridae</taxon>
        <taxon>Pentapetalae</taxon>
        <taxon>rosids</taxon>
        <taxon>fabids</taxon>
        <taxon>Cucurbitales</taxon>
        <taxon>Cucurbitaceae</taxon>
        <taxon>Benincaseae</taxon>
        <taxon>Cucumis</taxon>
    </lineage>
</organism>
<evidence type="ECO:0000256" key="1">
    <source>
        <dbReference type="SAM" id="MobiDB-lite"/>
    </source>
</evidence>
<protein>
    <submittedName>
        <fullName evidence="2">Uncharacterized protein</fullName>
    </submittedName>
</protein>
<feature type="compositionally biased region" description="Basic residues" evidence="1">
    <location>
        <begin position="49"/>
        <end position="60"/>
    </location>
</feature>
<feature type="region of interest" description="Disordered" evidence="1">
    <location>
        <begin position="49"/>
        <end position="110"/>
    </location>
</feature>
<dbReference type="Gramene" id="MELO3C008856.2.1">
    <property type="protein sequence ID" value="MELO3C008856.2.1"/>
    <property type="gene ID" value="MELO3C008856.2"/>
</dbReference>
<reference evidence="2" key="1">
    <citation type="submission" date="2023-03" db="UniProtKB">
        <authorList>
            <consortium name="EnsemblPlants"/>
        </authorList>
    </citation>
    <scope>IDENTIFICATION</scope>
</reference>
<accession>A0A9I9CUY0</accession>
<dbReference type="EnsemblPlants" id="MELO3C008856.2.1">
    <property type="protein sequence ID" value="MELO3C008856.2.1"/>
    <property type="gene ID" value="MELO3C008856.2"/>
</dbReference>
<evidence type="ECO:0000313" key="2">
    <source>
        <dbReference type="EnsemblPlants" id="MELO3C008856.2.1"/>
    </source>
</evidence>
<name>A0A9I9CUY0_CUCME</name>